<dbReference type="HOGENOM" id="CLU_1318857_0_0_5"/>
<evidence type="ECO:0000313" key="2">
    <source>
        <dbReference type="EMBL" id="BAM87644.1"/>
    </source>
</evidence>
<name>M4Z3L6_9BRAD</name>
<keyword evidence="3" id="KW-1185">Reference proteome</keyword>
<dbReference type="EMBL" id="AP012603">
    <property type="protein sequence ID" value="BAM87644.1"/>
    <property type="molecule type" value="Genomic_DNA"/>
</dbReference>
<feature type="region of interest" description="Disordered" evidence="1">
    <location>
        <begin position="142"/>
        <end position="208"/>
    </location>
</feature>
<evidence type="ECO:0000256" key="1">
    <source>
        <dbReference type="SAM" id="MobiDB-lite"/>
    </source>
</evidence>
<proteinExistence type="predicted"/>
<dbReference type="AlphaFoldDB" id="M4Z3L6"/>
<dbReference type="OrthoDB" id="5220at2"/>
<accession>M4Z3L6</accession>
<feature type="compositionally biased region" description="Polar residues" evidence="1">
    <location>
        <begin position="160"/>
        <end position="185"/>
    </location>
</feature>
<dbReference type="PATRIC" id="fig|1245469.3.peg.1674"/>
<organism evidence="2 3">
    <name type="scientific">Bradyrhizobium oligotrophicum S58</name>
    <dbReference type="NCBI Taxonomy" id="1245469"/>
    <lineage>
        <taxon>Bacteria</taxon>
        <taxon>Pseudomonadati</taxon>
        <taxon>Pseudomonadota</taxon>
        <taxon>Alphaproteobacteria</taxon>
        <taxon>Hyphomicrobiales</taxon>
        <taxon>Nitrobacteraceae</taxon>
        <taxon>Bradyrhizobium</taxon>
    </lineage>
</organism>
<sequence length="208" mass="21826">MADFGVNLNDVDAANSNASGGGGPIIPRGRYGFQIVEGEIKQNSKKNGDNYAFKAECTDEGPFFKSFVYGTIVLSNPSAWAQNNGHAQLQALGMAMGFGKGEFTNTDMALYQPFVADIDIEIYKKDGQDKERNVFAAFIHEGNANTEPPSEKAPAAPAGNDNSRAQTSAANTSQPNPSTARQTQNGGSAPTTGGGAAGGRAMPWKRSA</sequence>
<gene>
    <name evidence="2" type="ORF">S58_16360</name>
</gene>
<dbReference type="KEGG" id="aol:S58_16360"/>
<dbReference type="STRING" id="1245469.S58_16360"/>
<protein>
    <submittedName>
        <fullName evidence="2">Uncharacterized protein</fullName>
    </submittedName>
</protein>
<dbReference type="RefSeq" id="WP_015664773.1">
    <property type="nucleotide sequence ID" value="NC_020453.1"/>
</dbReference>
<dbReference type="GeneID" id="301815573"/>
<dbReference type="Proteomes" id="UP000011841">
    <property type="component" value="Chromosome"/>
</dbReference>
<reference evidence="2 3" key="1">
    <citation type="journal article" date="2013" name="Appl. Environ. Microbiol.">
        <title>Genome analysis suggests that the soil oligotrophic bacterium Agromonas oligotrophica (Bradyrhizobium oligotrophicum) is a nitrogen-fixing symbiont of Aeschynomene indica.</title>
        <authorList>
            <person name="Okubo T."/>
            <person name="Fukushima S."/>
            <person name="Itakura M."/>
            <person name="Oshima K."/>
            <person name="Longtonglang A."/>
            <person name="Teaumroong N."/>
            <person name="Mitsui H."/>
            <person name="Hattori M."/>
            <person name="Hattori R."/>
            <person name="Hattori T."/>
            <person name="Minamisawa K."/>
        </authorList>
    </citation>
    <scope>NUCLEOTIDE SEQUENCE [LARGE SCALE GENOMIC DNA]</scope>
    <source>
        <strain evidence="2 3">S58</strain>
    </source>
</reference>
<evidence type="ECO:0000313" key="3">
    <source>
        <dbReference type="Proteomes" id="UP000011841"/>
    </source>
</evidence>
<dbReference type="eggNOG" id="ENOG50310I5">
    <property type="taxonomic scope" value="Bacteria"/>
</dbReference>